<reference evidence="2 3" key="1">
    <citation type="journal article" date="2019" name="Sci. Rep.">
        <title>Orb-weaving spider Araneus ventricosus genome elucidates the spidroin gene catalogue.</title>
        <authorList>
            <person name="Kono N."/>
            <person name="Nakamura H."/>
            <person name="Ohtoshi R."/>
            <person name="Moran D.A.P."/>
            <person name="Shinohara A."/>
            <person name="Yoshida Y."/>
            <person name="Fujiwara M."/>
            <person name="Mori M."/>
            <person name="Tomita M."/>
            <person name="Arakawa K."/>
        </authorList>
    </citation>
    <scope>NUCLEOTIDE SEQUENCE [LARGE SCALE GENOMIC DNA]</scope>
</reference>
<dbReference type="Pfam" id="PF13843">
    <property type="entry name" value="DDE_Tnp_1_7"/>
    <property type="match status" value="1"/>
</dbReference>
<dbReference type="Proteomes" id="UP000499080">
    <property type="component" value="Unassembled WGS sequence"/>
</dbReference>
<dbReference type="PANTHER" id="PTHR47272:SF1">
    <property type="entry name" value="PIGGYBAC TRANSPOSABLE ELEMENT-DERIVED PROTEIN 3-LIKE"/>
    <property type="match status" value="1"/>
</dbReference>
<keyword evidence="3" id="KW-1185">Reference proteome</keyword>
<proteinExistence type="predicted"/>
<sequence length="118" mass="13955">MPANKFERLREFLHFNDNNGNLPLSNLDRDRLFKIRPLLEKINENLAKIPLEQYLCIDEQICSTKSRNCMKRYNPNKPHKWGYKIQVLSGSSGFTYKIEPDPGKENILRRTKSWCSIK</sequence>
<protein>
    <recommendedName>
        <fullName evidence="1">PiggyBac transposable element-derived protein domain-containing protein</fullName>
    </recommendedName>
</protein>
<evidence type="ECO:0000313" key="2">
    <source>
        <dbReference type="EMBL" id="GBN67900.1"/>
    </source>
</evidence>
<dbReference type="PANTHER" id="PTHR47272">
    <property type="entry name" value="DDE_TNP_1_7 DOMAIN-CONTAINING PROTEIN"/>
    <property type="match status" value="1"/>
</dbReference>
<gene>
    <name evidence="2" type="ORF">AVEN_93362_1</name>
</gene>
<dbReference type="EMBL" id="BGPR01015071">
    <property type="protein sequence ID" value="GBN67900.1"/>
    <property type="molecule type" value="Genomic_DNA"/>
</dbReference>
<accession>A0A4Y2QXI9</accession>
<feature type="domain" description="PiggyBac transposable element-derived protein" evidence="1">
    <location>
        <begin position="1"/>
        <end position="109"/>
    </location>
</feature>
<evidence type="ECO:0000313" key="3">
    <source>
        <dbReference type="Proteomes" id="UP000499080"/>
    </source>
</evidence>
<comment type="caution">
    <text evidence="2">The sequence shown here is derived from an EMBL/GenBank/DDBJ whole genome shotgun (WGS) entry which is preliminary data.</text>
</comment>
<organism evidence="2 3">
    <name type="scientific">Araneus ventricosus</name>
    <name type="common">Orbweaver spider</name>
    <name type="synonym">Epeira ventricosa</name>
    <dbReference type="NCBI Taxonomy" id="182803"/>
    <lineage>
        <taxon>Eukaryota</taxon>
        <taxon>Metazoa</taxon>
        <taxon>Ecdysozoa</taxon>
        <taxon>Arthropoda</taxon>
        <taxon>Chelicerata</taxon>
        <taxon>Arachnida</taxon>
        <taxon>Araneae</taxon>
        <taxon>Araneomorphae</taxon>
        <taxon>Entelegynae</taxon>
        <taxon>Araneoidea</taxon>
        <taxon>Araneidae</taxon>
        <taxon>Araneus</taxon>
    </lineage>
</organism>
<dbReference type="InterPro" id="IPR029526">
    <property type="entry name" value="PGBD"/>
</dbReference>
<dbReference type="OrthoDB" id="6430552at2759"/>
<dbReference type="AlphaFoldDB" id="A0A4Y2QXI9"/>
<evidence type="ECO:0000259" key="1">
    <source>
        <dbReference type="Pfam" id="PF13843"/>
    </source>
</evidence>
<name>A0A4Y2QXI9_ARAVE</name>